<accession>A0A7S0T538</accession>
<feature type="region of interest" description="Disordered" evidence="5">
    <location>
        <begin position="1"/>
        <end position="23"/>
    </location>
</feature>
<evidence type="ECO:0000256" key="5">
    <source>
        <dbReference type="SAM" id="MobiDB-lite"/>
    </source>
</evidence>
<evidence type="ECO:0000256" key="2">
    <source>
        <dbReference type="ARBA" id="ARBA00022771"/>
    </source>
</evidence>
<dbReference type="SUPFAM" id="SSF144232">
    <property type="entry name" value="HIT/MYND zinc finger-like"/>
    <property type="match status" value="1"/>
</dbReference>
<evidence type="ECO:0000256" key="4">
    <source>
        <dbReference type="PROSITE-ProRule" id="PRU00134"/>
    </source>
</evidence>
<protein>
    <recommendedName>
        <fullName evidence="6">MYND-type domain-containing protein</fullName>
    </recommendedName>
</protein>
<organism evidence="7">
    <name type="scientific">Mantoniella antarctica</name>
    <dbReference type="NCBI Taxonomy" id="81844"/>
    <lineage>
        <taxon>Eukaryota</taxon>
        <taxon>Viridiplantae</taxon>
        <taxon>Chlorophyta</taxon>
        <taxon>Mamiellophyceae</taxon>
        <taxon>Mamiellales</taxon>
        <taxon>Mamiellaceae</taxon>
        <taxon>Mantoniella</taxon>
    </lineage>
</organism>
<proteinExistence type="predicted"/>
<dbReference type="AlphaFoldDB" id="A0A7S0T538"/>
<dbReference type="PROSITE" id="PS01360">
    <property type="entry name" value="ZF_MYND_1"/>
    <property type="match status" value="1"/>
</dbReference>
<evidence type="ECO:0000256" key="3">
    <source>
        <dbReference type="ARBA" id="ARBA00022833"/>
    </source>
</evidence>
<evidence type="ECO:0000256" key="1">
    <source>
        <dbReference type="ARBA" id="ARBA00022723"/>
    </source>
</evidence>
<evidence type="ECO:0000259" key="6">
    <source>
        <dbReference type="PROSITE" id="PS50865"/>
    </source>
</evidence>
<dbReference type="EMBL" id="HBFC01036843">
    <property type="protein sequence ID" value="CAD8722698.1"/>
    <property type="molecule type" value="Transcribed_RNA"/>
</dbReference>
<dbReference type="InterPro" id="IPR002893">
    <property type="entry name" value="Znf_MYND"/>
</dbReference>
<keyword evidence="3" id="KW-0862">Zinc</keyword>
<dbReference type="GO" id="GO:0008270">
    <property type="term" value="F:zinc ion binding"/>
    <property type="evidence" value="ECO:0007669"/>
    <property type="project" value="UniProtKB-KW"/>
</dbReference>
<dbReference type="PROSITE" id="PS50865">
    <property type="entry name" value="ZF_MYND_2"/>
    <property type="match status" value="1"/>
</dbReference>
<evidence type="ECO:0000313" key="7">
    <source>
        <dbReference type="EMBL" id="CAD8722698.1"/>
    </source>
</evidence>
<keyword evidence="2 4" id="KW-0863">Zinc-finger</keyword>
<sequence length="356" mass="39114">MADPDPAESDQASRAPPKQHDGSQRCFACLSPPAPGSKLRHCGRCRSATYCSKSCAQTGWAEHKVVCGSVRRVRDEALAAYQARGGSKSNFYQDLDAGNIAGWLRSVPGLGAQVNLLAWTNRGESPVIHVSASRSDVAGSAIQVTMEPRSCWDIDVRNRAGCSREELRETFGAMSFRPDEQYVLDVLMREQEGKEPTSYKMTFFFTGMVSTVHVIEIVEALTAATRAEDLSNAFAWFVDNFPSSQAQDTLQYFRQRATKLLGGVTALPNSVPVPSRALNNEVAHMMMTSFDLEFAVRLTGLVSAAHLNGREGIICHQIPGGLRWKVRLDDGTCVDVLAVKFMHIQGNYKRKSPLVL</sequence>
<gene>
    <name evidence="7" type="ORF">MANT1106_LOCUS21913</name>
</gene>
<keyword evidence="1" id="KW-0479">Metal-binding</keyword>
<reference evidence="7" key="1">
    <citation type="submission" date="2021-01" db="EMBL/GenBank/DDBJ databases">
        <authorList>
            <person name="Corre E."/>
            <person name="Pelletier E."/>
            <person name="Niang G."/>
            <person name="Scheremetjew M."/>
            <person name="Finn R."/>
            <person name="Kale V."/>
            <person name="Holt S."/>
            <person name="Cochrane G."/>
            <person name="Meng A."/>
            <person name="Brown T."/>
            <person name="Cohen L."/>
        </authorList>
    </citation>
    <scope>NUCLEOTIDE SEQUENCE</scope>
    <source>
        <strain evidence="7">SL-175</strain>
    </source>
</reference>
<dbReference type="Gene3D" id="6.10.140.2220">
    <property type="match status" value="1"/>
</dbReference>
<feature type="domain" description="MYND-type" evidence="6">
    <location>
        <begin position="26"/>
        <end position="67"/>
    </location>
</feature>
<name>A0A7S0T538_9CHLO</name>
<dbReference type="Pfam" id="PF01753">
    <property type="entry name" value="zf-MYND"/>
    <property type="match status" value="1"/>
</dbReference>